<dbReference type="RefSeq" id="WP_157348056.1">
    <property type="nucleotide sequence ID" value="NZ_WQNF01000036.1"/>
</dbReference>
<protein>
    <recommendedName>
        <fullName evidence="3">Apea-like HEPN domain-containing protein</fullName>
    </recommendedName>
</protein>
<name>A0A844T5L7_9BRAD</name>
<accession>A0A844T5L7</accession>
<organism evidence="1 2">
    <name type="scientific">Bradyrhizobium pachyrhizi</name>
    <dbReference type="NCBI Taxonomy" id="280333"/>
    <lineage>
        <taxon>Bacteria</taxon>
        <taxon>Pseudomonadati</taxon>
        <taxon>Pseudomonadota</taxon>
        <taxon>Alphaproteobacteria</taxon>
        <taxon>Hyphomicrobiales</taxon>
        <taxon>Nitrobacteraceae</taxon>
        <taxon>Bradyrhizobium</taxon>
    </lineage>
</organism>
<dbReference type="EMBL" id="WQNF01000036">
    <property type="protein sequence ID" value="MVT69940.1"/>
    <property type="molecule type" value="Genomic_DNA"/>
</dbReference>
<reference evidence="1 2" key="1">
    <citation type="submission" date="2019-12" db="EMBL/GenBank/DDBJ databases">
        <title>Draft genome sequences Bradyrhizobium cajani AMBPC1010, Bradyrhizobium pachyrhizi AMBPC1040 and Bradyrhizobium yuanmingense ALSPC3051, three plant growth promoting strains isolated from nodules of Cajanus cajan L. in Dominican Republic.</title>
        <authorList>
            <person name="Flores-Felix J.D."/>
            <person name="Araujo J."/>
            <person name="Diaz-Alcantara C."/>
            <person name="Gonzalez-Andres F."/>
            <person name="Velazquez E."/>
        </authorList>
    </citation>
    <scope>NUCLEOTIDE SEQUENCE [LARGE SCALE GENOMIC DNA]</scope>
    <source>
        <strain evidence="1 2">1040</strain>
    </source>
</reference>
<sequence length="368" mass="40958">MNGQVEEGSLRPNERIQKLLLSTPAHFVGQFESPSVLISLAWPPTQTGRTRWFGGNADSLNRTAIALVFRTPVPSEPEPRIVIPNYEGVGEFVASALSVLFGKRFDTHGPLEMSGYFGVPDLSSFLTPCSPRLRHNDGQSRADRAVPLNLSEVGRIIGLIMESNKDNRFAAFHSAAKFYRRALISVEDDVEGAYLNLITAGEIISNVHELNEDDVLDAEARDALNRVARLKPDGAELATFLRGRLRGVKRRFVSAITAMVDDSFFERTEADDRWTSFRKDDFQTRIAAAYDLRSRFVHSGYPFGGWIRQPDWEVQGGKPVVSDKEMAKVLAKAPLFKGLERVIRYVLLSFAAELGATVEVDTEKSPTD</sequence>
<comment type="caution">
    <text evidence="1">The sequence shown here is derived from an EMBL/GenBank/DDBJ whole genome shotgun (WGS) entry which is preliminary data.</text>
</comment>
<evidence type="ECO:0000313" key="1">
    <source>
        <dbReference type="EMBL" id="MVT69940.1"/>
    </source>
</evidence>
<keyword evidence="2" id="KW-1185">Reference proteome</keyword>
<evidence type="ECO:0000313" key="2">
    <source>
        <dbReference type="Proteomes" id="UP000436468"/>
    </source>
</evidence>
<proteinExistence type="predicted"/>
<evidence type="ECO:0008006" key="3">
    <source>
        <dbReference type="Google" id="ProtNLM"/>
    </source>
</evidence>
<dbReference type="AlphaFoldDB" id="A0A844T5L7"/>
<gene>
    <name evidence="1" type="ORF">GPL21_33165</name>
</gene>
<dbReference type="Proteomes" id="UP000436468">
    <property type="component" value="Unassembled WGS sequence"/>
</dbReference>